<reference evidence="1 2" key="1">
    <citation type="submission" date="2023-05" db="EMBL/GenBank/DDBJ databases">
        <authorList>
            <person name="Guo Y."/>
        </authorList>
    </citation>
    <scope>NUCLEOTIDE SEQUENCE [LARGE SCALE GENOMIC DNA]</scope>
    <source>
        <strain evidence="1 2">GR2756</strain>
    </source>
</reference>
<gene>
    <name evidence="1" type="ORF">RQX22_07055</name>
</gene>
<dbReference type="EMBL" id="JAVUPU010000003">
    <property type="protein sequence ID" value="MDT9598700.1"/>
    <property type="molecule type" value="Genomic_DNA"/>
</dbReference>
<name>A0ABU3Q5L6_9SPHN</name>
<accession>A0ABU3Q5L6</accession>
<dbReference type="RefSeq" id="WP_315724977.1">
    <property type="nucleotide sequence ID" value="NZ_JAVUPU010000003.1"/>
</dbReference>
<proteinExistence type="predicted"/>
<organism evidence="1 2">
    <name type="scientific">Sphingosinicella rhizophila</name>
    <dbReference type="NCBI Taxonomy" id="3050082"/>
    <lineage>
        <taxon>Bacteria</taxon>
        <taxon>Pseudomonadati</taxon>
        <taxon>Pseudomonadota</taxon>
        <taxon>Alphaproteobacteria</taxon>
        <taxon>Sphingomonadales</taxon>
        <taxon>Sphingosinicellaceae</taxon>
        <taxon>Sphingosinicella</taxon>
    </lineage>
</organism>
<dbReference type="Proteomes" id="UP001259572">
    <property type="component" value="Unassembled WGS sequence"/>
</dbReference>
<sequence>MSNLKIIAGPFTFLGRLEAESAPRTCDYFKSCLPYSERIIHVRWSGEGCWIPLGDEAIDLPVENATSYPAPGQFIFYPGGFSETEILLAYGGVRFASKLGQLAGNHFLSITEGLDQLAQLGRLALWEGAQDIRFEMA</sequence>
<comment type="caution">
    <text evidence="1">The sequence shown here is derived from an EMBL/GenBank/DDBJ whole genome shotgun (WGS) entry which is preliminary data.</text>
</comment>
<protein>
    <submittedName>
        <fullName evidence="1">DUF3830 family protein</fullName>
    </submittedName>
</protein>
<keyword evidence="2" id="KW-1185">Reference proteome</keyword>
<dbReference type="InterPro" id="IPR024532">
    <property type="entry name" value="DUF3830"/>
</dbReference>
<dbReference type="Gene3D" id="2.40.100.20">
    <property type="match status" value="1"/>
</dbReference>
<dbReference type="Pfam" id="PF12903">
    <property type="entry name" value="DUF3830"/>
    <property type="match status" value="1"/>
</dbReference>
<evidence type="ECO:0000313" key="2">
    <source>
        <dbReference type="Proteomes" id="UP001259572"/>
    </source>
</evidence>
<evidence type="ECO:0000313" key="1">
    <source>
        <dbReference type="EMBL" id="MDT9598700.1"/>
    </source>
</evidence>